<dbReference type="Proteomes" id="UP000199421">
    <property type="component" value="Unassembled WGS sequence"/>
</dbReference>
<keyword evidence="10" id="KW-1185">Reference proteome</keyword>
<dbReference type="STRING" id="407022.SAMN05661044_00693"/>
<proteinExistence type="inferred from homology"/>
<accession>A0A1H7II03</accession>
<evidence type="ECO:0000256" key="5">
    <source>
        <dbReference type="ARBA" id="ARBA00023136"/>
    </source>
</evidence>
<dbReference type="Gene3D" id="2.60.40.1120">
    <property type="entry name" value="Carboxypeptidase-like, regulatory domain"/>
    <property type="match status" value="1"/>
</dbReference>
<protein>
    <submittedName>
        <fullName evidence="9">TonB-linked outer membrane protein, SusC/RagA family</fullName>
    </submittedName>
</protein>
<dbReference type="InterPro" id="IPR036942">
    <property type="entry name" value="Beta-barrel_TonB_sf"/>
</dbReference>
<evidence type="ECO:0000313" key="9">
    <source>
        <dbReference type="EMBL" id="SEK61482.1"/>
    </source>
</evidence>
<feature type="domain" description="TonB-dependent receptor plug" evidence="8">
    <location>
        <begin position="224"/>
        <end position="352"/>
    </location>
</feature>
<dbReference type="InterPro" id="IPR023997">
    <property type="entry name" value="TonB-dep_OMP_SusC/RagA_CS"/>
</dbReference>
<dbReference type="InterPro" id="IPR023996">
    <property type="entry name" value="TonB-dep_OMP_SusC/RagA"/>
</dbReference>
<dbReference type="SUPFAM" id="SSF56935">
    <property type="entry name" value="Porins"/>
    <property type="match status" value="1"/>
</dbReference>
<dbReference type="Pfam" id="PF07715">
    <property type="entry name" value="Plug"/>
    <property type="match status" value="1"/>
</dbReference>
<organism evidence="9 10">
    <name type="scientific">Olivibacter domesticus</name>
    <name type="common">Pseudosphingobacterium domesticum</name>
    <dbReference type="NCBI Taxonomy" id="407022"/>
    <lineage>
        <taxon>Bacteria</taxon>
        <taxon>Pseudomonadati</taxon>
        <taxon>Bacteroidota</taxon>
        <taxon>Sphingobacteriia</taxon>
        <taxon>Sphingobacteriales</taxon>
        <taxon>Sphingobacteriaceae</taxon>
        <taxon>Olivibacter</taxon>
    </lineage>
</organism>
<dbReference type="PROSITE" id="PS52016">
    <property type="entry name" value="TONB_DEPENDENT_REC_3"/>
    <property type="match status" value="1"/>
</dbReference>
<dbReference type="InterPro" id="IPR039426">
    <property type="entry name" value="TonB-dep_rcpt-like"/>
</dbReference>
<dbReference type="InterPro" id="IPR008969">
    <property type="entry name" value="CarboxyPept-like_regulatory"/>
</dbReference>
<evidence type="ECO:0000256" key="2">
    <source>
        <dbReference type="ARBA" id="ARBA00022448"/>
    </source>
</evidence>
<evidence type="ECO:0000256" key="3">
    <source>
        <dbReference type="ARBA" id="ARBA00022452"/>
    </source>
</evidence>
<dbReference type="NCBIfam" id="TIGR04056">
    <property type="entry name" value="OMP_RagA_SusC"/>
    <property type="match status" value="1"/>
</dbReference>
<dbReference type="Gene3D" id="2.40.170.20">
    <property type="entry name" value="TonB-dependent receptor, beta-barrel domain"/>
    <property type="match status" value="1"/>
</dbReference>
<keyword evidence="3 7" id="KW-1134">Transmembrane beta strand</keyword>
<keyword evidence="6 7" id="KW-0998">Cell outer membrane</keyword>
<evidence type="ECO:0000256" key="1">
    <source>
        <dbReference type="ARBA" id="ARBA00004571"/>
    </source>
</evidence>
<comment type="subcellular location">
    <subcellularLocation>
        <location evidence="1 7">Cell outer membrane</location>
        <topology evidence="1 7">Multi-pass membrane protein</topology>
    </subcellularLocation>
</comment>
<keyword evidence="4 7" id="KW-0812">Transmembrane</keyword>
<dbReference type="NCBIfam" id="TIGR04057">
    <property type="entry name" value="SusC_RagA_signa"/>
    <property type="match status" value="1"/>
</dbReference>
<name>A0A1H7II03_OLID1</name>
<evidence type="ECO:0000256" key="4">
    <source>
        <dbReference type="ARBA" id="ARBA00022692"/>
    </source>
</evidence>
<dbReference type="InterPro" id="IPR012910">
    <property type="entry name" value="Plug_dom"/>
</dbReference>
<evidence type="ECO:0000313" key="10">
    <source>
        <dbReference type="Proteomes" id="UP000199421"/>
    </source>
</evidence>
<dbReference type="SUPFAM" id="SSF49464">
    <property type="entry name" value="Carboxypeptidase regulatory domain-like"/>
    <property type="match status" value="1"/>
</dbReference>
<keyword evidence="5 7" id="KW-0472">Membrane</keyword>
<evidence type="ECO:0000259" key="8">
    <source>
        <dbReference type="Pfam" id="PF07715"/>
    </source>
</evidence>
<sequence>MAQLKPTWGYVIYKPLLLIIFLCLCSLNPIQAKSRQGKNVTLSGVQISLKEIFTAIRKQTGMTVMYSNSELNINLKERLNVNFKNTPIEDVMDFILRNKNYTYSIVDDGVLILKKTKEPAAPKSRTDTSSTVFALQGKVTDAAGTPLPGVTVLIKGTQLGSTTDGSGIFSLPGVANGMTLQVRNIGFITREIPITGKSIQVILQIDVQSLDETVVIAYGTTTQRLSTGNISSVKAKDIEKQPINNPLLALQGRVPGVFIEQATGLPGSGVRVRIQGQNSMGNGNDPLYVIDGVPFTSQLLPGINPELLGSSGNFNVMGSPFSFINPSDIESIDVLKDADATAIYGSRAANGAILITTKKGKSGKTQVAINVQNGWGENTRKMNLLNTEQYLNMRHEALKNDGITSPGTGDYDLNGLWDSTKYTDWQKELIGGTAQYRDLKASISGGNDNTQFLIGTGYHKETTVFPGNFNDERGSVHFNVNHLSNNKKLSIQLIGNYLVDGNRLPTIDLTSAALRLAPTAPQLLTEQGELNWMPGPSGNSTFGLNPLQYIETKYKNTTSNLLSNLQIGYHLNKSLEIKSSFGYNSLTTDETSIYPSTSFMPEQRQFNPRAARYGSNKINSWIIEPQINYKRNIFEGALEVLLGGTLQKNNNTSTQLAGSGYNSDLLLENIQAASAINVLSPINTTYKYAAIFGRINYNWQNRYIINLTARRDGSSRFGPENKWHTFGSLGAAWIFTEEPFFFQNQKILTYGKIRASYGTTGSDQVGDYRYLSLYSNYSVISPYQGISSLIPDRLSNPYLQWEETKKIQLGVDIGLLNDKILLSSTYFLNRSSNQLLSYNLPFTTGFTSIDNNFPATVQNTGIELSLNMTNLANSKFTWNSGFNITIPNNKLINFPNIEQSPYYTSYFVGKPVRLTPVYIFRGVNSETGIFQFLDKDGKLTSSPDLATDRSEVVQLDPKFYGGFQNSFNYKGLQLDILFQFVKQNGQNYQFGHIRQGAFNSGYSNQPIDVLNRWMSPGDIAAYQKFSAGTSEIRAAYTAARSSDVMYSDASYIRLKNISVSYEIPSNWKRQLSLTNLKIYAQGQNIMTFTKYFGLDPESKSSTSLPPLRVLTIGIQATL</sequence>
<dbReference type="Pfam" id="PF13715">
    <property type="entry name" value="CarbopepD_reg_2"/>
    <property type="match status" value="1"/>
</dbReference>
<reference evidence="10" key="1">
    <citation type="submission" date="2016-10" db="EMBL/GenBank/DDBJ databases">
        <authorList>
            <person name="Varghese N."/>
            <person name="Submissions S."/>
        </authorList>
    </citation>
    <scope>NUCLEOTIDE SEQUENCE [LARGE SCALE GENOMIC DNA]</scope>
    <source>
        <strain evidence="10">DSM 18733</strain>
    </source>
</reference>
<evidence type="ECO:0000256" key="7">
    <source>
        <dbReference type="PROSITE-ProRule" id="PRU01360"/>
    </source>
</evidence>
<dbReference type="RefSeq" id="WP_162276525.1">
    <property type="nucleotide sequence ID" value="NZ_FOAF01000001.1"/>
</dbReference>
<dbReference type="EMBL" id="FOAF01000001">
    <property type="protein sequence ID" value="SEK61482.1"/>
    <property type="molecule type" value="Genomic_DNA"/>
</dbReference>
<gene>
    <name evidence="9" type="ORF">SAMN05661044_00693</name>
</gene>
<comment type="similarity">
    <text evidence="7">Belongs to the TonB-dependent receptor family.</text>
</comment>
<dbReference type="Gene3D" id="2.170.130.10">
    <property type="entry name" value="TonB-dependent receptor, plug domain"/>
    <property type="match status" value="1"/>
</dbReference>
<evidence type="ECO:0000256" key="6">
    <source>
        <dbReference type="ARBA" id="ARBA00023237"/>
    </source>
</evidence>
<dbReference type="GO" id="GO:0009279">
    <property type="term" value="C:cell outer membrane"/>
    <property type="evidence" value="ECO:0007669"/>
    <property type="project" value="UniProtKB-SubCell"/>
</dbReference>
<keyword evidence="2 7" id="KW-0813">Transport</keyword>
<dbReference type="InterPro" id="IPR037066">
    <property type="entry name" value="Plug_dom_sf"/>
</dbReference>
<dbReference type="AlphaFoldDB" id="A0A1H7II03"/>